<evidence type="ECO:0000313" key="1">
    <source>
        <dbReference type="EMBL" id="QDU79643.1"/>
    </source>
</evidence>
<accession>A0A518CK88</accession>
<protein>
    <submittedName>
        <fullName evidence="1">Uncharacterized protein</fullName>
    </submittedName>
</protein>
<sequence length="90" mass="10735">MGKAYNMWGEEIEIHLKCRCLVGQKRYDAPPRDGSMFLGEWETKEGYPNVTDFYFWNDELELFQVYHRNGIAFERNPLWWAPWNGKDGGK</sequence>
<dbReference type="RefSeq" id="WP_144994411.1">
    <property type="nucleotide sequence ID" value="NZ_CP036281.1"/>
</dbReference>
<organism evidence="1 2">
    <name type="scientific">Polystyrenella longa</name>
    <dbReference type="NCBI Taxonomy" id="2528007"/>
    <lineage>
        <taxon>Bacteria</taxon>
        <taxon>Pseudomonadati</taxon>
        <taxon>Planctomycetota</taxon>
        <taxon>Planctomycetia</taxon>
        <taxon>Planctomycetales</taxon>
        <taxon>Planctomycetaceae</taxon>
        <taxon>Polystyrenella</taxon>
    </lineage>
</organism>
<reference evidence="1 2" key="1">
    <citation type="submission" date="2019-02" db="EMBL/GenBank/DDBJ databases">
        <title>Deep-cultivation of Planctomycetes and their phenomic and genomic characterization uncovers novel biology.</title>
        <authorList>
            <person name="Wiegand S."/>
            <person name="Jogler M."/>
            <person name="Boedeker C."/>
            <person name="Pinto D."/>
            <person name="Vollmers J."/>
            <person name="Rivas-Marin E."/>
            <person name="Kohn T."/>
            <person name="Peeters S.H."/>
            <person name="Heuer A."/>
            <person name="Rast P."/>
            <person name="Oberbeckmann S."/>
            <person name="Bunk B."/>
            <person name="Jeske O."/>
            <person name="Meyerdierks A."/>
            <person name="Storesund J.E."/>
            <person name="Kallscheuer N."/>
            <person name="Luecker S."/>
            <person name="Lage O.M."/>
            <person name="Pohl T."/>
            <person name="Merkel B.J."/>
            <person name="Hornburger P."/>
            <person name="Mueller R.-W."/>
            <person name="Bruemmer F."/>
            <person name="Labrenz M."/>
            <person name="Spormann A.M."/>
            <person name="Op den Camp H."/>
            <person name="Overmann J."/>
            <person name="Amann R."/>
            <person name="Jetten M.S.M."/>
            <person name="Mascher T."/>
            <person name="Medema M.H."/>
            <person name="Devos D.P."/>
            <person name="Kaster A.-K."/>
            <person name="Ovreas L."/>
            <person name="Rohde M."/>
            <person name="Galperin M.Y."/>
            <person name="Jogler C."/>
        </authorList>
    </citation>
    <scope>NUCLEOTIDE SEQUENCE [LARGE SCALE GENOMIC DNA]</scope>
    <source>
        <strain evidence="1 2">Pla110</strain>
    </source>
</reference>
<gene>
    <name evidence="1" type="ORF">Pla110_13540</name>
</gene>
<evidence type="ECO:0000313" key="2">
    <source>
        <dbReference type="Proteomes" id="UP000317178"/>
    </source>
</evidence>
<proteinExistence type="predicted"/>
<keyword evidence="2" id="KW-1185">Reference proteome</keyword>
<dbReference type="EMBL" id="CP036281">
    <property type="protein sequence ID" value="QDU79643.1"/>
    <property type="molecule type" value="Genomic_DNA"/>
</dbReference>
<name>A0A518CK88_9PLAN</name>
<dbReference type="Proteomes" id="UP000317178">
    <property type="component" value="Chromosome"/>
</dbReference>
<dbReference type="AlphaFoldDB" id="A0A518CK88"/>
<dbReference type="KEGG" id="plon:Pla110_13540"/>